<dbReference type="EMBL" id="PNBA02000001">
    <property type="protein sequence ID" value="KAG6436952.1"/>
    <property type="molecule type" value="Genomic_DNA"/>
</dbReference>
<comment type="caution">
    <text evidence="1">The sequence shown here is derived from an EMBL/GenBank/DDBJ whole genome shotgun (WGS) entry which is preliminary data.</text>
</comment>
<organism evidence="1">
    <name type="scientific">Salvia splendens</name>
    <name type="common">Scarlet sage</name>
    <dbReference type="NCBI Taxonomy" id="180675"/>
    <lineage>
        <taxon>Eukaryota</taxon>
        <taxon>Viridiplantae</taxon>
        <taxon>Streptophyta</taxon>
        <taxon>Embryophyta</taxon>
        <taxon>Tracheophyta</taxon>
        <taxon>Spermatophyta</taxon>
        <taxon>Magnoliopsida</taxon>
        <taxon>eudicotyledons</taxon>
        <taxon>Gunneridae</taxon>
        <taxon>Pentapetalae</taxon>
        <taxon>asterids</taxon>
        <taxon>lamiids</taxon>
        <taxon>Lamiales</taxon>
        <taxon>Lamiaceae</taxon>
        <taxon>Nepetoideae</taxon>
        <taxon>Mentheae</taxon>
        <taxon>Salviinae</taxon>
        <taxon>Salvia</taxon>
        <taxon>Salvia subgen. Calosphace</taxon>
        <taxon>core Calosphace</taxon>
    </lineage>
</organism>
<dbReference type="Proteomes" id="UP000298416">
    <property type="component" value="Unassembled WGS sequence"/>
</dbReference>
<protein>
    <submittedName>
        <fullName evidence="1">Uncharacterized protein</fullName>
    </submittedName>
</protein>
<proteinExistence type="predicted"/>
<evidence type="ECO:0000313" key="1">
    <source>
        <dbReference type="EMBL" id="KAG6436952.1"/>
    </source>
</evidence>
<name>A0A8X9ABL2_SALSN</name>
<keyword evidence="2" id="KW-1185">Reference proteome</keyword>
<evidence type="ECO:0000313" key="2">
    <source>
        <dbReference type="Proteomes" id="UP000298416"/>
    </source>
</evidence>
<accession>A0A8X9ABL2</accession>
<gene>
    <name evidence="1" type="ORF">SASPL_101858</name>
</gene>
<reference evidence="1" key="1">
    <citation type="submission" date="2018-01" db="EMBL/GenBank/DDBJ databases">
        <authorList>
            <person name="Mao J.F."/>
        </authorList>
    </citation>
    <scope>NUCLEOTIDE SEQUENCE</scope>
    <source>
        <strain evidence="1">Huo1</strain>
        <tissue evidence="1">Leaf</tissue>
    </source>
</reference>
<reference evidence="1" key="2">
    <citation type="submission" date="2020-08" db="EMBL/GenBank/DDBJ databases">
        <title>Plant Genome Project.</title>
        <authorList>
            <person name="Zhang R.-G."/>
        </authorList>
    </citation>
    <scope>NUCLEOTIDE SEQUENCE</scope>
    <source>
        <strain evidence="1">Huo1</strain>
        <tissue evidence="1">Leaf</tissue>
    </source>
</reference>
<dbReference type="AlphaFoldDB" id="A0A8X9ABL2"/>
<sequence length="229" mass="25206">MTSLMNLYAKCEWDAEKGIGFSGWDEGEKGVDVTEMVFDEMPERSVISWIVLLWGVLKWEGLESFLIEITSDTFEPESGLRGELVRGPDANVQVQELGSASVSLDPEEGTILDQIIAAGGSQDELRDKFVSDGTNDDLLSPSKSLQTDAPDEVHSVVHSVERRVFIKMAEVALVDETREIEDASDVDKELSHSTENIGSTKSVYKYSLPDESLLSTSLVEPDESTEALD</sequence>